<proteinExistence type="predicted"/>
<evidence type="ECO:0000313" key="2">
    <source>
        <dbReference type="Proteomes" id="UP001586593"/>
    </source>
</evidence>
<evidence type="ECO:0000313" key="1">
    <source>
        <dbReference type="EMBL" id="KAL1844801.1"/>
    </source>
</evidence>
<gene>
    <name evidence="1" type="ORF">VTK73DRAFT_1768</name>
</gene>
<sequence length="151" mass="16804">MSCRDVPYASPTTNVLHLAHMIKSMDGVTREHLAHVRDRTVEETGHLILPLPMRFGVHEPTPWHLGHSVPDPGWFNCLESAVLPWATYEAEVIGEEPSCQEKPPIHVGSSRQGLFQIYHSRQSLPTSIEQDLMVGKNVKHLHTSAAVAGHP</sequence>
<protein>
    <submittedName>
        <fullName evidence="1">Uncharacterized protein</fullName>
    </submittedName>
</protein>
<accession>A0ABR3VT14</accession>
<name>A0ABR3VT14_9PEZI</name>
<comment type="caution">
    <text evidence="1">The sequence shown here is derived from an EMBL/GenBank/DDBJ whole genome shotgun (WGS) entry which is preliminary data.</text>
</comment>
<organism evidence="1 2">
    <name type="scientific">Phialemonium thermophilum</name>
    <dbReference type="NCBI Taxonomy" id="223376"/>
    <lineage>
        <taxon>Eukaryota</taxon>
        <taxon>Fungi</taxon>
        <taxon>Dikarya</taxon>
        <taxon>Ascomycota</taxon>
        <taxon>Pezizomycotina</taxon>
        <taxon>Sordariomycetes</taxon>
        <taxon>Sordariomycetidae</taxon>
        <taxon>Cephalothecales</taxon>
        <taxon>Cephalothecaceae</taxon>
        <taxon>Phialemonium</taxon>
    </lineage>
</organism>
<dbReference type="EMBL" id="JAZHXJ010001455">
    <property type="protein sequence ID" value="KAL1844801.1"/>
    <property type="molecule type" value="Genomic_DNA"/>
</dbReference>
<dbReference type="Proteomes" id="UP001586593">
    <property type="component" value="Unassembled WGS sequence"/>
</dbReference>
<reference evidence="1 2" key="1">
    <citation type="journal article" date="2024" name="Commun. Biol.">
        <title>Comparative genomic analysis of thermophilic fungi reveals convergent evolutionary adaptations and gene losses.</title>
        <authorList>
            <person name="Steindorff A.S."/>
            <person name="Aguilar-Pontes M.V."/>
            <person name="Robinson A.J."/>
            <person name="Andreopoulos B."/>
            <person name="LaButti K."/>
            <person name="Kuo A."/>
            <person name="Mondo S."/>
            <person name="Riley R."/>
            <person name="Otillar R."/>
            <person name="Haridas S."/>
            <person name="Lipzen A."/>
            <person name="Grimwood J."/>
            <person name="Schmutz J."/>
            <person name="Clum A."/>
            <person name="Reid I.D."/>
            <person name="Moisan M.C."/>
            <person name="Butler G."/>
            <person name="Nguyen T.T.M."/>
            <person name="Dewar K."/>
            <person name="Conant G."/>
            <person name="Drula E."/>
            <person name="Henrissat B."/>
            <person name="Hansel C."/>
            <person name="Singer S."/>
            <person name="Hutchinson M.I."/>
            <person name="de Vries R.P."/>
            <person name="Natvig D.O."/>
            <person name="Powell A.J."/>
            <person name="Tsang A."/>
            <person name="Grigoriev I.V."/>
        </authorList>
    </citation>
    <scope>NUCLEOTIDE SEQUENCE [LARGE SCALE GENOMIC DNA]</scope>
    <source>
        <strain evidence="1 2">ATCC 24622</strain>
    </source>
</reference>
<keyword evidence="2" id="KW-1185">Reference proteome</keyword>